<feature type="transmembrane region" description="Helical" evidence="7">
    <location>
        <begin position="640"/>
        <end position="664"/>
    </location>
</feature>
<dbReference type="InterPro" id="IPR011701">
    <property type="entry name" value="MFS"/>
</dbReference>
<dbReference type="SUPFAM" id="SSF53686">
    <property type="entry name" value="Tryptophan synthase beta subunit-like PLP-dependent enzymes"/>
    <property type="match status" value="1"/>
</dbReference>
<organism evidence="9 10">
    <name type="scientific">Phyllachora maydis</name>
    <dbReference type="NCBI Taxonomy" id="1825666"/>
    <lineage>
        <taxon>Eukaryota</taxon>
        <taxon>Fungi</taxon>
        <taxon>Dikarya</taxon>
        <taxon>Ascomycota</taxon>
        <taxon>Pezizomycotina</taxon>
        <taxon>Sordariomycetes</taxon>
        <taxon>Sordariomycetidae</taxon>
        <taxon>Phyllachorales</taxon>
        <taxon>Phyllachoraceae</taxon>
        <taxon>Phyllachora</taxon>
    </lineage>
</organism>
<dbReference type="NCBIfam" id="TIGR01274">
    <property type="entry name" value="ACC_deam"/>
    <property type="match status" value="1"/>
</dbReference>
<dbReference type="GO" id="GO:0005886">
    <property type="term" value="C:plasma membrane"/>
    <property type="evidence" value="ECO:0007669"/>
    <property type="project" value="TreeGrafter"/>
</dbReference>
<evidence type="ECO:0000256" key="3">
    <source>
        <dbReference type="ARBA" id="ARBA00022692"/>
    </source>
</evidence>
<dbReference type="InterPro" id="IPR020846">
    <property type="entry name" value="MFS_dom"/>
</dbReference>
<comment type="subcellular location">
    <subcellularLocation>
        <location evidence="1">Membrane</location>
        <topology evidence="1">Multi-pass membrane protein</topology>
    </subcellularLocation>
</comment>
<evidence type="ECO:0000256" key="7">
    <source>
        <dbReference type="SAM" id="Phobius"/>
    </source>
</evidence>
<dbReference type="Proteomes" id="UP001217918">
    <property type="component" value="Unassembled WGS sequence"/>
</dbReference>
<dbReference type="SUPFAM" id="SSF103473">
    <property type="entry name" value="MFS general substrate transporter"/>
    <property type="match status" value="1"/>
</dbReference>
<feature type="region of interest" description="Disordered" evidence="6">
    <location>
        <begin position="838"/>
        <end position="875"/>
    </location>
</feature>
<evidence type="ECO:0000256" key="1">
    <source>
        <dbReference type="ARBA" id="ARBA00004141"/>
    </source>
</evidence>
<dbReference type="FunFam" id="1.20.1250.20:FF:000399">
    <property type="entry name" value="MFS general substrate transporter"/>
    <property type="match status" value="1"/>
</dbReference>
<keyword evidence="3 7" id="KW-0812">Transmembrane</keyword>
<dbReference type="AlphaFoldDB" id="A0AAD9MBE3"/>
<evidence type="ECO:0000313" key="10">
    <source>
        <dbReference type="Proteomes" id="UP001217918"/>
    </source>
</evidence>
<dbReference type="PANTHER" id="PTHR43791:SF33">
    <property type="entry name" value="VITAMIN H TRANSPORTER 1"/>
    <property type="match status" value="1"/>
</dbReference>
<keyword evidence="5 7" id="KW-0472">Membrane</keyword>
<feature type="transmembrane region" description="Helical" evidence="7">
    <location>
        <begin position="519"/>
        <end position="540"/>
    </location>
</feature>
<dbReference type="CDD" id="cd06449">
    <property type="entry name" value="ACCD"/>
    <property type="match status" value="1"/>
</dbReference>
<evidence type="ECO:0000256" key="6">
    <source>
        <dbReference type="SAM" id="MobiDB-lite"/>
    </source>
</evidence>
<keyword evidence="10" id="KW-1185">Reference proteome</keyword>
<proteinExistence type="predicted"/>
<evidence type="ECO:0000259" key="8">
    <source>
        <dbReference type="PROSITE" id="PS50850"/>
    </source>
</evidence>
<protein>
    <recommendedName>
        <fullName evidence="8">Major facilitator superfamily (MFS) profile domain-containing protein</fullName>
    </recommendedName>
</protein>
<sequence>MLMPGSAQAGRIPLYSSPVASSLATQLPRISAALGGKVHVYAKREDCNSGLAYGGNKTRKLEYLVPDALAQGCDTLVSIGGVQSNHTRQVAAVAAKLGLKAALVQEHWVDWPDPGYDKVGNLQLSRLMGADARLDPSTFGIEHKGTLARLKDELAAAGRKPYYIPAGASDHALGGLGFARWAFEVEVQERELGLFFDTIIVCAVTGSTMAGMVAGFKLAEKLGSKKRRVVGIDASAKVKQTFDQVLRIAKQTGVKIGLEGDDITEKDIILDDRYHAGVYGVPDEQTLDAIRFGAQTEAFITDPVYEGKSLAGMMDMIRKGEIAAGSNVLLLSLDIGTMTDEDNVGHPPRSRDKTPTPTASDGAAEHDDHLYSIDRVEQVYRELDLRIIPAFWVLYFLCSAIRSNIGLAQTMNEDVGHDLMSVLHLTAKDTSTALSLFYVSYVIFDCPSNLVMSKLSPRVWMARIVFAVGVIGTCFTAVSAAWSLKFLRFLLGMVIAGMWPGMAYYLTLFYPPSRTGKRIGMYFSAAQISAAVVGLVSAGFQKMDGLGGLVGFQWMFLVYGLLAIVLGFALLWWLPDRPLPPGQTRTHDKRFNWLPQTREALLGEDARVHYHDLKRVYHPRSWTLKDLGYVLIDWRLWPLVLMYFGVVGVGIGTQLYGNVIIASINPNFTGIQISLLFAPIWIVDFCAILLVTPISDRFHRYRAVFFSAAVCIQLAGLLTVTFALHDPWARYGGLLMVGFGLGPTVPICMTWTNEIFQQRHGEVGVAAASALVSGLGNLGSITTTYALYTGWPADATKGPYQYRRSNLTMMGILCLSIASSLAMVVLLGTFGNKPSQKLASSGSSALHPADEYQDGAARREREQRGFGGMWWSRKR</sequence>
<dbReference type="GO" id="GO:0009310">
    <property type="term" value="P:amine catabolic process"/>
    <property type="evidence" value="ECO:0007669"/>
    <property type="project" value="InterPro"/>
</dbReference>
<dbReference type="Pfam" id="PF07690">
    <property type="entry name" value="MFS_1"/>
    <property type="match status" value="1"/>
</dbReference>
<comment type="caution">
    <text evidence="9">The sequence shown here is derived from an EMBL/GenBank/DDBJ whole genome shotgun (WGS) entry which is preliminary data.</text>
</comment>
<dbReference type="GO" id="GO:0008660">
    <property type="term" value="F:1-aminocyclopropane-1-carboxylate deaminase activity"/>
    <property type="evidence" value="ECO:0007669"/>
    <property type="project" value="InterPro"/>
</dbReference>
<dbReference type="GO" id="GO:1905135">
    <property type="term" value="P:biotin import across plasma membrane"/>
    <property type="evidence" value="ECO:0007669"/>
    <property type="project" value="TreeGrafter"/>
</dbReference>
<dbReference type="InterPro" id="IPR001926">
    <property type="entry name" value="TrpB-like_PALP"/>
</dbReference>
<dbReference type="GO" id="GO:1901604">
    <property type="term" value="F:dethiobiotin transmembrane transporter activity"/>
    <property type="evidence" value="ECO:0007669"/>
    <property type="project" value="TreeGrafter"/>
</dbReference>
<dbReference type="Gene3D" id="1.20.1250.20">
    <property type="entry name" value="MFS general substrate transporter like domains"/>
    <property type="match status" value="2"/>
</dbReference>
<dbReference type="FunFam" id="1.20.1250.20:FF:000278">
    <property type="entry name" value="Putative MFS transporter"/>
    <property type="match status" value="1"/>
</dbReference>
<evidence type="ECO:0000313" key="9">
    <source>
        <dbReference type="EMBL" id="KAK2070022.1"/>
    </source>
</evidence>
<feature type="domain" description="Major facilitator superfamily (MFS) profile" evidence="8">
    <location>
        <begin position="387"/>
        <end position="837"/>
    </location>
</feature>
<dbReference type="InterPro" id="IPR005965">
    <property type="entry name" value="ACP_carboxylate_deaminase"/>
</dbReference>
<name>A0AAD9MBE3_9PEZI</name>
<dbReference type="EMBL" id="JAQQPM010000003">
    <property type="protein sequence ID" value="KAK2070022.1"/>
    <property type="molecule type" value="Genomic_DNA"/>
</dbReference>
<evidence type="ECO:0000256" key="4">
    <source>
        <dbReference type="ARBA" id="ARBA00022989"/>
    </source>
</evidence>
<feature type="region of interest" description="Disordered" evidence="6">
    <location>
        <begin position="341"/>
        <end position="364"/>
    </location>
</feature>
<accession>A0AAD9MBE3</accession>
<feature type="transmembrane region" description="Helical" evidence="7">
    <location>
        <begin position="489"/>
        <end position="507"/>
    </location>
</feature>
<dbReference type="Pfam" id="PF00291">
    <property type="entry name" value="PALP"/>
    <property type="match status" value="1"/>
</dbReference>
<gene>
    <name evidence="9" type="ORF">P8C59_004557</name>
</gene>
<keyword evidence="4 7" id="KW-1133">Transmembrane helix</keyword>
<dbReference type="GO" id="GO:0015295">
    <property type="term" value="F:solute:proton symporter activity"/>
    <property type="evidence" value="ECO:0007669"/>
    <property type="project" value="TreeGrafter"/>
</dbReference>
<feature type="transmembrane region" description="Helical" evidence="7">
    <location>
        <begin position="703"/>
        <end position="725"/>
    </location>
</feature>
<feature type="transmembrane region" description="Helical" evidence="7">
    <location>
        <begin position="763"/>
        <end position="788"/>
    </location>
</feature>
<keyword evidence="2" id="KW-0813">Transport</keyword>
<dbReference type="InterPro" id="IPR036052">
    <property type="entry name" value="TrpB-like_PALP_sf"/>
</dbReference>
<evidence type="ECO:0000256" key="2">
    <source>
        <dbReference type="ARBA" id="ARBA00022448"/>
    </source>
</evidence>
<feature type="transmembrane region" description="Helical" evidence="7">
    <location>
        <begin position="731"/>
        <end position="751"/>
    </location>
</feature>
<dbReference type="InterPro" id="IPR036259">
    <property type="entry name" value="MFS_trans_sf"/>
</dbReference>
<dbReference type="GO" id="GO:0015225">
    <property type="term" value="F:biotin transmembrane transporter activity"/>
    <property type="evidence" value="ECO:0007669"/>
    <property type="project" value="TreeGrafter"/>
</dbReference>
<feature type="transmembrane region" description="Helical" evidence="7">
    <location>
        <begin position="390"/>
        <end position="411"/>
    </location>
</feature>
<reference evidence="9" key="1">
    <citation type="journal article" date="2023" name="Mol. Plant Microbe Interact.">
        <title>Elucidating the Obligate Nature and Biological Capacity of an Invasive Fungal Corn Pathogen.</title>
        <authorList>
            <person name="MacCready J.S."/>
            <person name="Roggenkamp E.M."/>
            <person name="Gdanetz K."/>
            <person name="Chilvers M.I."/>
        </authorList>
    </citation>
    <scope>NUCLEOTIDE SEQUENCE</scope>
    <source>
        <strain evidence="9">PM02</strain>
    </source>
</reference>
<evidence type="ECO:0000256" key="5">
    <source>
        <dbReference type="ARBA" id="ARBA00023136"/>
    </source>
</evidence>
<feature type="transmembrane region" description="Helical" evidence="7">
    <location>
        <begin position="552"/>
        <end position="574"/>
    </location>
</feature>
<dbReference type="PANTHER" id="PTHR43791">
    <property type="entry name" value="PERMEASE-RELATED"/>
    <property type="match status" value="1"/>
</dbReference>
<feature type="transmembrane region" description="Helical" evidence="7">
    <location>
        <begin position="194"/>
        <end position="218"/>
    </location>
</feature>
<feature type="transmembrane region" description="Helical" evidence="7">
    <location>
        <begin position="808"/>
        <end position="830"/>
    </location>
</feature>
<dbReference type="PROSITE" id="PS50850">
    <property type="entry name" value="MFS"/>
    <property type="match status" value="1"/>
</dbReference>
<feature type="transmembrane region" description="Helical" evidence="7">
    <location>
        <begin position="670"/>
        <end position="691"/>
    </location>
</feature>
<feature type="transmembrane region" description="Helical" evidence="7">
    <location>
        <begin position="464"/>
        <end position="483"/>
    </location>
</feature>
<dbReference type="Gene3D" id="3.40.50.1100">
    <property type="match status" value="2"/>
</dbReference>
<feature type="transmembrane region" description="Helical" evidence="7">
    <location>
        <begin position="431"/>
        <end position="452"/>
    </location>
</feature>
<dbReference type="GO" id="GO:0030170">
    <property type="term" value="F:pyridoxal phosphate binding"/>
    <property type="evidence" value="ECO:0007669"/>
    <property type="project" value="InterPro"/>
</dbReference>